<protein>
    <recommendedName>
        <fullName evidence="1">Protein phosphatase</fullName>
        <ecNumber evidence="1">3.1.3.16</ecNumber>
    </recommendedName>
</protein>
<accession>A0AAV6X3V6</accession>
<dbReference type="GO" id="GO:0004722">
    <property type="term" value="F:protein serine/threonine phosphatase activity"/>
    <property type="evidence" value="ECO:0007669"/>
    <property type="project" value="UniProtKB-EC"/>
</dbReference>
<dbReference type="GO" id="GO:0046872">
    <property type="term" value="F:metal ion binding"/>
    <property type="evidence" value="ECO:0007669"/>
    <property type="project" value="UniProtKB-UniRule"/>
</dbReference>
<evidence type="ECO:0000256" key="1">
    <source>
        <dbReference type="RuleBase" id="RU366020"/>
    </source>
</evidence>
<dbReference type="PANTHER" id="PTHR12320:SF81">
    <property type="entry name" value="PROTEIN PHOSPHATASE 2C 23-RELATED"/>
    <property type="match status" value="1"/>
</dbReference>
<comment type="caution">
    <text evidence="3">The sequence shown here is derived from an EMBL/GenBank/DDBJ whole genome shotgun (WGS) entry which is preliminary data.</text>
</comment>
<dbReference type="SMART" id="SM00331">
    <property type="entry name" value="PP2C_SIG"/>
    <property type="match status" value="1"/>
</dbReference>
<name>A0AAV6X3V6_9LAMI</name>
<comment type="catalytic activity">
    <reaction evidence="1">
        <text>O-phospho-L-threonyl-[protein] + H2O = L-threonyl-[protein] + phosphate</text>
        <dbReference type="Rhea" id="RHEA:47004"/>
        <dbReference type="Rhea" id="RHEA-COMP:11060"/>
        <dbReference type="Rhea" id="RHEA-COMP:11605"/>
        <dbReference type="ChEBI" id="CHEBI:15377"/>
        <dbReference type="ChEBI" id="CHEBI:30013"/>
        <dbReference type="ChEBI" id="CHEBI:43474"/>
        <dbReference type="ChEBI" id="CHEBI:61977"/>
        <dbReference type="EC" id="3.1.3.16"/>
    </reaction>
</comment>
<comment type="cofactor">
    <cofactor evidence="1">
        <name>Mg(2+)</name>
        <dbReference type="ChEBI" id="CHEBI:18420"/>
    </cofactor>
</comment>
<reference evidence="3" key="1">
    <citation type="submission" date="2019-10" db="EMBL/GenBank/DDBJ databases">
        <authorList>
            <person name="Zhang R."/>
            <person name="Pan Y."/>
            <person name="Wang J."/>
            <person name="Ma R."/>
            <person name="Yu S."/>
        </authorList>
    </citation>
    <scope>NUCLEOTIDE SEQUENCE</scope>
    <source>
        <strain evidence="3">LA-IB0</strain>
        <tissue evidence="3">Leaf</tissue>
    </source>
</reference>
<keyword evidence="1" id="KW-0460">Magnesium</keyword>
<dbReference type="PANTHER" id="PTHR12320">
    <property type="entry name" value="PROTEIN PHOSPHATASE 2C"/>
    <property type="match status" value="1"/>
</dbReference>
<keyword evidence="1" id="KW-0378">Hydrolase</keyword>
<keyword evidence="1" id="KW-0464">Manganese</keyword>
<dbReference type="Proteomes" id="UP000826271">
    <property type="component" value="Unassembled WGS sequence"/>
</dbReference>
<dbReference type="PROSITE" id="PS51746">
    <property type="entry name" value="PPM_2"/>
    <property type="match status" value="1"/>
</dbReference>
<gene>
    <name evidence="3" type="ORF">BUALT_Bualt10G0068000</name>
</gene>
<dbReference type="EC" id="3.1.3.16" evidence="1"/>
<evidence type="ECO:0000313" key="4">
    <source>
        <dbReference type="Proteomes" id="UP000826271"/>
    </source>
</evidence>
<dbReference type="InterPro" id="IPR039123">
    <property type="entry name" value="PPTC7"/>
</dbReference>
<comment type="cofactor">
    <cofactor evidence="1">
        <name>Mn(2+)</name>
        <dbReference type="ChEBI" id="CHEBI:29035"/>
    </cofactor>
</comment>
<evidence type="ECO:0000313" key="3">
    <source>
        <dbReference type="EMBL" id="KAG8375127.1"/>
    </source>
</evidence>
<sequence>MEPSASTSGSETSLSMISGAFYIAKEGGKNPQGDDAHFISKEKQTIGVADGVGGWSSKGVDAGEYARKLVSNFVNELENSPTVKKNHKIDLKRTLMKAYSNTNVEGSSTICVLTLENKTIHAVNVGDSGFMVIRDGAQVYKSSIQTYRFNFPYQLGKTSSDPSVAKVCTVPVQAGDIVIVGTDGLFDNLFTSDITNLVNILGGAGAEPEHVARTIAEYAYYNSIDKIMSTPFAVASLENGRPCSGGKRDDITVVVSFIVSN</sequence>
<dbReference type="SMART" id="SM00332">
    <property type="entry name" value="PP2Cc"/>
    <property type="match status" value="1"/>
</dbReference>
<comment type="catalytic activity">
    <reaction evidence="1">
        <text>O-phospho-L-seryl-[protein] + H2O = L-seryl-[protein] + phosphate</text>
        <dbReference type="Rhea" id="RHEA:20629"/>
        <dbReference type="Rhea" id="RHEA-COMP:9863"/>
        <dbReference type="Rhea" id="RHEA-COMP:11604"/>
        <dbReference type="ChEBI" id="CHEBI:15377"/>
        <dbReference type="ChEBI" id="CHEBI:29999"/>
        <dbReference type="ChEBI" id="CHEBI:43474"/>
        <dbReference type="ChEBI" id="CHEBI:83421"/>
        <dbReference type="EC" id="3.1.3.16"/>
    </reaction>
</comment>
<dbReference type="Pfam" id="PF13672">
    <property type="entry name" value="PP2C_2"/>
    <property type="match status" value="1"/>
</dbReference>
<dbReference type="EMBL" id="WHWC01000010">
    <property type="protein sequence ID" value="KAG8375127.1"/>
    <property type="molecule type" value="Genomic_DNA"/>
</dbReference>
<organism evidence="3 4">
    <name type="scientific">Buddleja alternifolia</name>
    <dbReference type="NCBI Taxonomy" id="168488"/>
    <lineage>
        <taxon>Eukaryota</taxon>
        <taxon>Viridiplantae</taxon>
        <taxon>Streptophyta</taxon>
        <taxon>Embryophyta</taxon>
        <taxon>Tracheophyta</taxon>
        <taxon>Spermatophyta</taxon>
        <taxon>Magnoliopsida</taxon>
        <taxon>eudicotyledons</taxon>
        <taxon>Gunneridae</taxon>
        <taxon>Pentapetalae</taxon>
        <taxon>asterids</taxon>
        <taxon>lamiids</taxon>
        <taxon>Lamiales</taxon>
        <taxon>Scrophulariaceae</taxon>
        <taxon>Buddlejeae</taxon>
        <taxon>Buddleja</taxon>
    </lineage>
</organism>
<dbReference type="AlphaFoldDB" id="A0AAV6X3V6"/>
<dbReference type="InterPro" id="IPR001932">
    <property type="entry name" value="PPM-type_phosphatase-like_dom"/>
</dbReference>
<dbReference type="Gene3D" id="3.60.40.10">
    <property type="entry name" value="PPM-type phosphatase domain"/>
    <property type="match status" value="1"/>
</dbReference>
<evidence type="ECO:0000259" key="2">
    <source>
        <dbReference type="PROSITE" id="PS51746"/>
    </source>
</evidence>
<proteinExistence type="inferred from homology"/>
<dbReference type="InterPro" id="IPR036457">
    <property type="entry name" value="PPM-type-like_dom_sf"/>
</dbReference>
<keyword evidence="4" id="KW-1185">Reference proteome</keyword>
<keyword evidence="1" id="KW-0479">Metal-binding</keyword>
<comment type="similarity">
    <text evidence="1">Belongs to the PP2C family.</text>
</comment>
<feature type="domain" description="PPM-type phosphatase" evidence="2">
    <location>
        <begin position="20"/>
        <end position="258"/>
    </location>
</feature>
<keyword evidence="1" id="KW-0904">Protein phosphatase</keyword>
<dbReference type="SUPFAM" id="SSF81606">
    <property type="entry name" value="PP2C-like"/>
    <property type="match status" value="1"/>
</dbReference>